<gene>
    <name evidence="3" type="ORF">MUN86_10425</name>
</gene>
<dbReference type="InterPro" id="IPR006103">
    <property type="entry name" value="Glyco_hydro_2_cat"/>
</dbReference>
<dbReference type="InterPro" id="IPR017853">
    <property type="entry name" value="GH"/>
</dbReference>
<sequence length="319" mass="36067">MAVACTEQTGKSHAVEQQNQAPNDTSANKVVPVRVVRKGTGYELQRGGKPYFVKGAGGLENLGMLKAAGGNSIRLWTTDYAQPLLDSAQAHGLTVLLGLWLIPERDGFDYYDKKAVKKQVENLRKEVIRYRNHPALLAWDVGNEVEQGSGNPDVFDAIDDVARMIHEVDPNHPVISTFIDPTVLKWMGNRGHELDFIAFNSYGNLRELRNYLEKVNWQHPYFITEFGPQGYWETVQTSWGAALEPRSAQKARAVADFYQTGIQQQSSKCLGSYVFYWGNRQEATPTWFSMFMPTGERTELVDQMQYLWSGTWPANRAPK</sequence>
<dbReference type="PANTHER" id="PTHR42732:SF1">
    <property type="entry name" value="BETA-MANNOSIDASE"/>
    <property type="match status" value="1"/>
</dbReference>
<proteinExistence type="predicted"/>
<dbReference type="RefSeq" id="WP_245125028.1">
    <property type="nucleotide sequence ID" value="NZ_CP095061.1"/>
</dbReference>
<evidence type="ECO:0000313" key="3">
    <source>
        <dbReference type="EMBL" id="UOQ68220.1"/>
    </source>
</evidence>
<evidence type="ECO:0000256" key="1">
    <source>
        <dbReference type="SAM" id="MobiDB-lite"/>
    </source>
</evidence>
<dbReference type="Proteomes" id="UP000830401">
    <property type="component" value="Chromosome"/>
</dbReference>
<feature type="region of interest" description="Disordered" evidence="1">
    <location>
        <begin position="1"/>
        <end position="28"/>
    </location>
</feature>
<dbReference type="Pfam" id="PF02836">
    <property type="entry name" value="Glyco_hydro_2_C"/>
    <property type="match status" value="1"/>
</dbReference>
<reference evidence="3" key="1">
    <citation type="submission" date="2022-04" db="EMBL/GenBank/DDBJ databases">
        <title>Hymenobacter sp. isolated from the air.</title>
        <authorList>
            <person name="Won M."/>
            <person name="Lee C.-M."/>
            <person name="Woen H.-Y."/>
            <person name="Kwon S.-W."/>
        </authorList>
    </citation>
    <scope>NUCLEOTIDE SEQUENCE</scope>
    <source>
        <strain evidence="3">5420S-77</strain>
    </source>
</reference>
<keyword evidence="4" id="KW-1185">Reference proteome</keyword>
<protein>
    <recommendedName>
        <fullName evidence="2">Glycoside hydrolase family 2 catalytic domain-containing protein</fullName>
    </recommendedName>
</protein>
<evidence type="ECO:0000313" key="4">
    <source>
        <dbReference type="Proteomes" id="UP000830401"/>
    </source>
</evidence>
<dbReference type="EMBL" id="CP095061">
    <property type="protein sequence ID" value="UOQ68220.1"/>
    <property type="molecule type" value="Genomic_DNA"/>
</dbReference>
<name>A0ABY4GBC7_9BACT</name>
<accession>A0ABY4GBC7</accession>
<feature type="domain" description="Glycoside hydrolase family 2 catalytic" evidence="2">
    <location>
        <begin position="112"/>
        <end position="279"/>
    </location>
</feature>
<organism evidence="3 4">
    <name type="scientific">Hymenobacter volaticus</name>
    <dbReference type="NCBI Taxonomy" id="2932254"/>
    <lineage>
        <taxon>Bacteria</taxon>
        <taxon>Pseudomonadati</taxon>
        <taxon>Bacteroidota</taxon>
        <taxon>Cytophagia</taxon>
        <taxon>Cytophagales</taxon>
        <taxon>Hymenobacteraceae</taxon>
        <taxon>Hymenobacter</taxon>
    </lineage>
</organism>
<dbReference type="InterPro" id="IPR051913">
    <property type="entry name" value="GH2_Domain-Containing"/>
</dbReference>
<dbReference type="PANTHER" id="PTHR42732">
    <property type="entry name" value="BETA-GALACTOSIDASE"/>
    <property type="match status" value="1"/>
</dbReference>
<dbReference type="SUPFAM" id="SSF51445">
    <property type="entry name" value="(Trans)glycosidases"/>
    <property type="match status" value="1"/>
</dbReference>
<dbReference type="Gene3D" id="3.20.20.80">
    <property type="entry name" value="Glycosidases"/>
    <property type="match status" value="1"/>
</dbReference>
<evidence type="ECO:0000259" key="2">
    <source>
        <dbReference type="Pfam" id="PF02836"/>
    </source>
</evidence>